<dbReference type="EMBL" id="FPKU01000004">
    <property type="protein sequence ID" value="SFZ86765.1"/>
    <property type="molecule type" value="Genomic_DNA"/>
</dbReference>
<evidence type="ECO:0000313" key="3">
    <source>
        <dbReference type="Proteomes" id="UP000183447"/>
    </source>
</evidence>
<reference evidence="2 3" key="1">
    <citation type="submission" date="2016-11" db="EMBL/GenBank/DDBJ databases">
        <authorList>
            <person name="Jaros S."/>
            <person name="Januszkiewicz K."/>
            <person name="Wedrychowicz H."/>
        </authorList>
    </citation>
    <scope>NUCLEOTIDE SEQUENCE [LARGE SCALE GENOMIC DNA]</scope>
    <source>
        <strain evidence="2 3">ATCC 23634</strain>
    </source>
</reference>
<feature type="transmembrane region" description="Helical" evidence="1">
    <location>
        <begin position="91"/>
        <end position="110"/>
    </location>
</feature>
<protein>
    <recommendedName>
        <fullName evidence="4">DUF2178 domain-containing protein</fullName>
    </recommendedName>
</protein>
<evidence type="ECO:0000313" key="2">
    <source>
        <dbReference type="EMBL" id="SFZ86765.1"/>
    </source>
</evidence>
<keyword evidence="1" id="KW-0812">Transmembrane</keyword>
<gene>
    <name evidence="2" type="ORF">SAMN02983003_3959</name>
</gene>
<dbReference type="Proteomes" id="UP000183447">
    <property type="component" value="Unassembled WGS sequence"/>
</dbReference>
<evidence type="ECO:0008006" key="4">
    <source>
        <dbReference type="Google" id="ProtNLM"/>
    </source>
</evidence>
<keyword evidence="1" id="KW-0472">Membrane</keyword>
<accession>A0A1K2I312</accession>
<dbReference type="RefSeq" id="WP_072346733.1">
    <property type="nucleotide sequence ID" value="NZ_FPKU01000004.1"/>
</dbReference>
<sequence length="141" mass="14472">MGFREWNAVVALVSTLAGLGWLAFTVLAGLPAELAPAAMQMVIAIGVLVGVNIVGIIAAVIGVGIATREKLRDEKADERDLLIAAKAMRNAYYIASAGGALTLLAIALGVSPVLAIHGLFGALLLAGGTEAASLLLYYRTQ</sequence>
<name>A0A1K2I312_9HYPH</name>
<keyword evidence="1" id="KW-1133">Transmembrane helix</keyword>
<feature type="transmembrane region" description="Helical" evidence="1">
    <location>
        <begin position="38"/>
        <end position="65"/>
    </location>
</feature>
<dbReference type="STRING" id="665118.SAMN02983003_3959"/>
<proteinExistence type="predicted"/>
<evidence type="ECO:0000256" key="1">
    <source>
        <dbReference type="SAM" id="Phobius"/>
    </source>
</evidence>
<dbReference type="AlphaFoldDB" id="A0A1K2I312"/>
<organism evidence="2 3">
    <name type="scientific">Devosia enhydra</name>
    <dbReference type="NCBI Taxonomy" id="665118"/>
    <lineage>
        <taxon>Bacteria</taxon>
        <taxon>Pseudomonadati</taxon>
        <taxon>Pseudomonadota</taxon>
        <taxon>Alphaproteobacteria</taxon>
        <taxon>Hyphomicrobiales</taxon>
        <taxon>Devosiaceae</taxon>
        <taxon>Devosia</taxon>
    </lineage>
</organism>
<keyword evidence="3" id="KW-1185">Reference proteome</keyword>
<feature type="transmembrane region" description="Helical" evidence="1">
    <location>
        <begin position="116"/>
        <end position="138"/>
    </location>
</feature>